<dbReference type="PANTHER" id="PTHR43690">
    <property type="entry name" value="NARDILYSIN"/>
    <property type="match status" value="1"/>
</dbReference>
<keyword evidence="7" id="KW-0479">Metal-binding</keyword>
<evidence type="ECO:0000256" key="7">
    <source>
        <dbReference type="ARBA" id="ARBA00022723"/>
    </source>
</evidence>
<evidence type="ECO:0000259" key="15">
    <source>
        <dbReference type="Pfam" id="PF00675"/>
    </source>
</evidence>
<dbReference type="InterPro" id="IPR054734">
    <property type="entry name" value="PqqF-like_C_4"/>
</dbReference>
<comment type="caution">
    <text evidence="19">The sequence shown here is derived from an EMBL/GenBank/DDBJ whole genome shotgun (WGS) entry which is preliminary data.</text>
</comment>
<dbReference type="RefSeq" id="WP_335735478.1">
    <property type="nucleotide sequence ID" value="NZ_JALAAR010000005.1"/>
</dbReference>
<protein>
    <recommendedName>
        <fullName evidence="5">Protease 3</fullName>
        <ecNumber evidence="4">3.4.24.55</ecNumber>
    </recommendedName>
    <alternativeName>
        <fullName evidence="13">Pitrilysin</fullName>
    </alternativeName>
    <alternativeName>
        <fullName evidence="12">Protease III</fullName>
    </alternativeName>
    <alternativeName>
        <fullName evidence="11">Protease pi</fullName>
    </alternativeName>
</protein>
<evidence type="ECO:0000259" key="18">
    <source>
        <dbReference type="Pfam" id="PF22456"/>
    </source>
</evidence>
<evidence type="ECO:0000256" key="11">
    <source>
        <dbReference type="ARBA" id="ARBA00029597"/>
    </source>
</evidence>
<dbReference type="InterPro" id="IPR050626">
    <property type="entry name" value="Peptidase_M16"/>
</dbReference>
<evidence type="ECO:0000256" key="13">
    <source>
        <dbReference type="ARBA" id="ARBA00033450"/>
    </source>
</evidence>
<sequence>MNHKSLSVTPLTIAIISGGLLFSGNTIASGKTVGSAAQAATSIAASQQISKSPNDQRQYQAITLPNQLEVVLVSDPTAEKSSAALSVDVGWLNDPKQQQGLAHFLEHMLFMGTERFPESDGFMKFMDQNGGSRNAFTNQLTNYMFEINNNKYEEALDRFADFFKAPLLLPEYVDKERNAVNSEWSLNRNQDGWAQRQIAAQLLGRHPANQFWIGNLDTLSDKTNSKLHAELVAFYQQHYSANRMKLVLISPQPLPQMQLLAQRYFAGIKNKAIDSPRPTAKIDFSQFGPKRVHYVPNTEAQLLQLEFTIDNNLSDFGVKPNEFIAHLLSSEMPGTPAQQLKAMGLLDAVQVNYDPKWYGNYGTLQIIMALTEAGMQQRPVITAIMLQYLDLIRSKGVDAKYYNEIRTSLQNQFNFLEKTDGFSYAANLSEAMQYYPLPSVISAPYQYDKFDQKAINSLLAQLVPERLTVWHISRSEPAEQTMQHFSGRYSVAAISQEEIHSWQQPMMPLSLPALNRFQPESFAVKHSSNTTPLKVLDADGVMGWLAGSQHFADQPRGQLLMQWHQPHAKQTAKDAVLHNLWLYSFIISNQALLQEASAAGMTLAPEDDEYDLVLKLSGFTDKQAVLTAHVGKALSATVSEQQFNQSKDLLLRSLRSSEQQVQARQANELAKTVLSSGRYELPALLAAAEQISLSELNNYIQQTLAASQLRLLAQGNYSKDDVAAFAKALVGEKKTARQYQSFGSWQPKPGQRRTVLRANPQNDSSVFRMQFLVDGGYSGKAAAKVLSGHLHQAFFNQLRTEEQLGYIVQAFATPLNKHAGLGLIIQSPVLSGLQLQQRVDLFLQQYGEQLAKLTEAEFNNLKQAQLLELQRAPANLEEESDSFSRDWLRNRLDFTDKQQLIAAVEALTLNQLQQFYQQAAAADTSAVLQVVLQGNAQSQSDETLPGFSMIDDVAAFNQQF</sequence>
<accession>A0ABU8C590</accession>
<evidence type="ECO:0000256" key="9">
    <source>
        <dbReference type="ARBA" id="ARBA00022833"/>
    </source>
</evidence>
<dbReference type="EMBL" id="JALAAR010000005">
    <property type="protein sequence ID" value="MEH8017070.1"/>
    <property type="molecule type" value="Genomic_DNA"/>
</dbReference>
<gene>
    <name evidence="19" type="ORF">MN202_07500</name>
</gene>
<feature type="domain" description="Peptidase M16 N-terminal" evidence="15">
    <location>
        <begin position="70"/>
        <end position="204"/>
    </location>
</feature>
<feature type="domain" description="Peptidase M16 C-terminal" evidence="16">
    <location>
        <begin position="229"/>
        <end position="409"/>
    </location>
</feature>
<keyword evidence="10" id="KW-0482">Metalloprotease</keyword>
<dbReference type="PROSITE" id="PS00143">
    <property type="entry name" value="INSULINASE"/>
    <property type="match status" value="1"/>
</dbReference>
<name>A0ABU8C590_9GAMM</name>
<keyword evidence="8" id="KW-0378">Hydrolase</keyword>
<organism evidence="19 20">
    <name type="scientific">Rheinheimera muenzenbergensis</name>
    <dbReference type="NCBI Taxonomy" id="1193628"/>
    <lineage>
        <taxon>Bacteria</taxon>
        <taxon>Pseudomonadati</taxon>
        <taxon>Pseudomonadota</taxon>
        <taxon>Gammaproteobacteria</taxon>
        <taxon>Chromatiales</taxon>
        <taxon>Chromatiaceae</taxon>
        <taxon>Rheinheimera</taxon>
    </lineage>
</organism>
<dbReference type="InterPro" id="IPR001431">
    <property type="entry name" value="Pept_M16_Zn_BS"/>
</dbReference>
<dbReference type="Gene3D" id="3.30.830.10">
    <property type="entry name" value="Metalloenzyme, LuxS/M16 peptidase-like"/>
    <property type="match status" value="4"/>
</dbReference>
<comment type="function">
    <text evidence="2">Endopeptidase that degrades small peptides of less than 7 kDa, such as glucagon and insulin.</text>
</comment>
<evidence type="ECO:0000259" key="16">
    <source>
        <dbReference type="Pfam" id="PF05193"/>
    </source>
</evidence>
<evidence type="ECO:0000256" key="1">
    <source>
        <dbReference type="ARBA" id="ARBA00001947"/>
    </source>
</evidence>
<evidence type="ECO:0000259" key="17">
    <source>
        <dbReference type="Pfam" id="PF16187"/>
    </source>
</evidence>
<feature type="domain" description="Peptidase M16 middle/third" evidence="17">
    <location>
        <begin position="413"/>
        <end position="686"/>
    </location>
</feature>
<evidence type="ECO:0000256" key="10">
    <source>
        <dbReference type="ARBA" id="ARBA00023049"/>
    </source>
</evidence>
<dbReference type="PANTHER" id="PTHR43690:SF18">
    <property type="entry name" value="INSULIN-DEGRADING ENZYME-RELATED"/>
    <property type="match status" value="1"/>
</dbReference>
<reference evidence="19 20" key="1">
    <citation type="journal article" date="2023" name="Ecotoxicol. Environ. Saf.">
        <title>Mercury remediation potential of mercury-resistant strain Rheinheimera metallidurans sp. nov. isolated from a municipal waste dumping site.</title>
        <authorList>
            <person name="Yadav V."/>
            <person name="Manjhi A."/>
            <person name="Vadakedath N."/>
        </authorList>
    </citation>
    <scope>NUCLEOTIDE SEQUENCE [LARGE SCALE GENOMIC DNA]</scope>
    <source>
        <strain evidence="19 20">E-49</strain>
    </source>
</reference>
<dbReference type="InterPro" id="IPR032632">
    <property type="entry name" value="Peptidase_M16_M"/>
</dbReference>
<evidence type="ECO:0000256" key="14">
    <source>
        <dbReference type="RuleBase" id="RU004447"/>
    </source>
</evidence>
<evidence type="ECO:0000256" key="12">
    <source>
        <dbReference type="ARBA" id="ARBA00031184"/>
    </source>
</evidence>
<dbReference type="SUPFAM" id="SSF63411">
    <property type="entry name" value="LuxS/MPP-like metallohydrolase"/>
    <property type="match status" value="4"/>
</dbReference>
<comment type="similarity">
    <text evidence="3 14">Belongs to the peptidase M16 family.</text>
</comment>
<dbReference type="InterPro" id="IPR011249">
    <property type="entry name" value="Metalloenz_LuxS/M16"/>
</dbReference>
<comment type="cofactor">
    <cofactor evidence="1">
        <name>Zn(2+)</name>
        <dbReference type="ChEBI" id="CHEBI:29105"/>
    </cofactor>
</comment>
<feature type="domain" description="Coenzyme PQQ synthesis protein F-like C-terminal lobe" evidence="18">
    <location>
        <begin position="786"/>
        <end position="883"/>
    </location>
</feature>
<dbReference type="InterPro" id="IPR007863">
    <property type="entry name" value="Peptidase_M16_C"/>
</dbReference>
<keyword evidence="9" id="KW-0862">Zinc</keyword>
<evidence type="ECO:0000313" key="20">
    <source>
        <dbReference type="Proteomes" id="UP001375382"/>
    </source>
</evidence>
<dbReference type="Pfam" id="PF05193">
    <property type="entry name" value="Peptidase_M16_C"/>
    <property type="match status" value="1"/>
</dbReference>
<dbReference type="InterPro" id="IPR011765">
    <property type="entry name" value="Pept_M16_N"/>
</dbReference>
<evidence type="ECO:0000256" key="2">
    <source>
        <dbReference type="ARBA" id="ARBA00002184"/>
    </source>
</evidence>
<dbReference type="Pfam" id="PF00675">
    <property type="entry name" value="Peptidase_M16"/>
    <property type="match status" value="1"/>
</dbReference>
<dbReference type="Proteomes" id="UP001375382">
    <property type="component" value="Unassembled WGS sequence"/>
</dbReference>
<keyword evidence="20" id="KW-1185">Reference proteome</keyword>
<evidence type="ECO:0000256" key="3">
    <source>
        <dbReference type="ARBA" id="ARBA00007261"/>
    </source>
</evidence>
<dbReference type="Pfam" id="PF16187">
    <property type="entry name" value="Peptidase_M16_M"/>
    <property type="match status" value="1"/>
</dbReference>
<proteinExistence type="inferred from homology"/>
<evidence type="ECO:0000256" key="8">
    <source>
        <dbReference type="ARBA" id="ARBA00022801"/>
    </source>
</evidence>
<evidence type="ECO:0000256" key="5">
    <source>
        <dbReference type="ARBA" id="ARBA00017565"/>
    </source>
</evidence>
<evidence type="ECO:0000313" key="19">
    <source>
        <dbReference type="EMBL" id="MEH8017070.1"/>
    </source>
</evidence>
<keyword evidence="6" id="KW-0645">Protease</keyword>
<dbReference type="Pfam" id="PF22456">
    <property type="entry name" value="PqqF-like_C_4"/>
    <property type="match status" value="1"/>
</dbReference>
<evidence type="ECO:0000256" key="4">
    <source>
        <dbReference type="ARBA" id="ARBA00012449"/>
    </source>
</evidence>
<evidence type="ECO:0000256" key="6">
    <source>
        <dbReference type="ARBA" id="ARBA00022670"/>
    </source>
</evidence>
<dbReference type="EC" id="3.4.24.55" evidence="4"/>